<evidence type="ECO:0000256" key="3">
    <source>
        <dbReference type="SAM" id="MobiDB-lite"/>
    </source>
</evidence>
<evidence type="ECO:0000313" key="5">
    <source>
        <dbReference type="Proteomes" id="UP001500751"/>
    </source>
</evidence>
<dbReference type="InterPro" id="IPR012340">
    <property type="entry name" value="NA-bd_OB-fold"/>
</dbReference>
<feature type="compositionally biased region" description="Pro residues" evidence="3">
    <location>
        <begin position="162"/>
        <end position="173"/>
    </location>
</feature>
<dbReference type="EMBL" id="BAAAQN010000005">
    <property type="protein sequence ID" value="GAA2017386.1"/>
    <property type="molecule type" value="Genomic_DNA"/>
</dbReference>
<dbReference type="Pfam" id="PF00436">
    <property type="entry name" value="SSB"/>
    <property type="match status" value="1"/>
</dbReference>
<dbReference type="Proteomes" id="UP001500751">
    <property type="component" value="Unassembled WGS sequence"/>
</dbReference>
<keyword evidence="5" id="KW-1185">Reference proteome</keyword>
<gene>
    <name evidence="4" type="ORF">GCM10009839_11470</name>
</gene>
<comment type="caution">
    <text evidence="4">The sequence shown here is derived from an EMBL/GenBank/DDBJ whole genome shotgun (WGS) entry which is preliminary data.</text>
</comment>
<dbReference type="SUPFAM" id="SSF50249">
    <property type="entry name" value="Nucleic acid-binding proteins"/>
    <property type="match status" value="1"/>
</dbReference>
<name>A0ABP5F7K8_9ACTN</name>
<organism evidence="4 5">
    <name type="scientific">Catenulispora yoronensis</name>
    <dbReference type="NCBI Taxonomy" id="450799"/>
    <lineage>
        <taxon>Bacteria</taxon>
        <taxon>Bacillati</taxon>
        <taxon>Actinomycetota</taxon>
        <taxon>Actinomycetes</taxon>
        <taxon>Catenulisporales</taxon>
        <taxon>Catenulisporaceae</taxon>
        <taxon>Catenulispora</taxon>
    </lineage>
</organism>
<feature type="compositionally biased region" description="Low complexity" evidence="3">
    <location>
        <begin position="174"/>
        <end position="202"/>
    </location>
</feature>
<feature type="region of interest" description="Disordered" evidence="3">
    <location>
        <begin position="117"/>
        <end position="202"/>
    </location>
</feature>
<accession>A0ABP5F7K8</accession>
<proteinExistence type="predicted"/>
<evidence type="ECO:0000256" key="2">
    <source>
        <dbReference type="PROSITE-ProRule" id="PRU00252"/>
    </source>
</evidence>
<dbReference type="CDD" id="cd04496">
    <property type="entry name" value="SSB_OBF"/>
    <property type="match status" value="1"/>
</dbReference>
<sequence length="202" mass="22097">MNETTVTVVGMVCSEIRYTPATDHTTPVARFQLRHTPRRFDKRTETWTDGDPSYYTAVCWRTLADHVASSMGVGDLVVATGRLRINRWRRGEENMVTAELDVQAIGHDLRWGTTVYRRSHPPTRIPGPGRPTAAAQTADRETPDPRPTSDTAPAPARNPGIPTTPLPTTPPTLVPTATATLKPTTSKPTPTETEPLELPLAA</sequence>
<reference evidence="5" key="1">
    <citation type="journal article" date="2019" name="Int. J. Syst. Evol. Microbiol.">
        <title>The Global Catalogue of Microorganisms (GCM) 10K type strain sequencing project: providing services to taxonomists for standard genome sequencing and annotation.</title>
        <authorList>
            <consortium name="The Broad Institute Genomics Platform"/>
            <consortium name="The Broad Institute Genome Sequencing Center for Infectious Disease"/>
            <person name="Wu L."/>
            <person name="Ma J."/>
        </authorList>
    </citation>
    <scope>NUCLEOTIDE SEQUENCE [LARGE SCALE GENOMIC DNA]</scope>
    <source>
        <strain evidence="5">JCM 16014</strain>
    </source>
</reference>
<protein>
    <submittedName>
        <fullName evidence="4">Single-stranded DNA-binding protein</fullName>
    </submittedName>
</protein>
<dbReference type="InterPro" id="IPR000424">
    <property type="entry name" value="Primosome_PriB/ssb"/>
</dbReference>
<evidence type="ECO:0000256" key="1">
    <source>
        <dbReference type="ARBA" id="ARBA00023125"/>
    </source>
</evidence>
<dbReference type="GO" id="GO:0003677">
    <property type="term" value="F:DNA binding"/>
    <property type="evidence" value="ECO:0007669"/>
    <property type="project" value="UniProtKB-KW"/>
</dbReference>
<dbReference type="RefSeq" id="WP_344664434.1">
    <property type="nucleotide sequence ID" value="NZ_BAAAQN010000005.1"/>
</dbReference>
<dbReference type="PROSITE" id="PS50935">
    <property type="entry name" value="SSB"/>
    <property type="match status" value="1"/>
</dbReference>
<dbReference type="Gene3D" id="2.40.50.140">
    <property type="entry name" value="Nucleic acid-binding proteins"/>
    <property type="match status" value="1"/>
</dbReference>
<evidence type="ECO:0000313" key="4">
    <source>
        <dbReference type="EMBL" id="GAA2017386.1"/>
    </source>
</evidence>
<keyword evidence="1 2" id="KW-0238">DNA-binding</keyword>